<evidence type="ECO:0000313" key="1">
    <source>
        <dbReference type="EMBL" id="KAL3951919.1"/>
    </source>
</evidence>
<comment type="caution">
    <text evidence="1">The sequence shown here is derived from an EMBL/GenBank/DDBJ whole genome shotgun (WGS) entry which is preliminary data.</text>
</comment>
<proteinExistence type="predicted"/>
<reference evidence="1" key="1">
    <citation type="submission" date="2024-12" db="EMBL/GenBank/DDBJ databases">
        <title>Comparative genomics and development of molecular markers within Purpureocillium lilacinum and among Purpureocillium species.</title>
        <authorList>
            <person name="Yeh Z.-Y."/>
            <person name="Ni N.-T."/>
            <person name="Lo P.-H."/>
            <person name="Mushyakhwo K."/>
            <person name="Lin C.-F."/>
            <person name="Nai Y.-S."/>
        </authorList>
    </citation>
    <scope>NUCLEOTIDE SEQUENCE</scope>
    <source>
        <strain evidence="1">NCHU-NPUST-175</strain>
    </source>
</reference>
<accession>A0ACC4D6U6</accession>
<dbReference type="Proteomes" id="UP001638806">
    <property type="component" value="Unassembled WGS sequence"/>
</dbReference>
<name>A0ACC4D6U6_PURLI</name>
<dbReference type="EMBL" id="JBGNUJ010000013">
    <property type="protein sequence ID" value="KAL3951919.1"/>
    <property type="molecule type" value="Genomic_DNA"/>
</dbReference>
<protein>
    <submittedName>
        <fullName evidence="1">Uncharacterized protein</fullName>
    </submittedName>
</protein>
<keyword evidence="2" id="KW-1185">Reference proteome</keyword>
<evidence type="ECO:0000313" key="2">
    <source>
        <dbReference type="Proteomes" id="UP001638806"/>
    </source>
</evidence>
<sequence>MDGWIDGRRRSPSQRSRKGAGFLGLCLARRARHGCSNLDIFELRPSFPILPFLFSSAADLSALPAQPAGPCGEASHLVLGQQPLDRVVVPRQVLVAAEVVHEAVARAAQPGHVLQVLAAVPAALDGLFVHEARDQVVVRQRDPGASAELARLCPRRLRCGRRRRHGLEVRHQDGGKERLRRGRERRVGRRVRRHEPVRDERLWDGRREVQRRDALLGQRQRELCLQRLRLAPGSVVCLPQALWEAVEDAARQVVDKVGQFLGVLLRAGGGGVPVRVRRRRVRGPGPGIPCLCRSLACPRRRPCAPPLLGTASAALISCLRAQQRRREAVAKDGVVGTRALFLGYRGHDGWARCGWAEALEAAAG</sequence>
<gene>
    <name evidence="1" type="ORF">ACCO45_013636</name>
</gene>
<organism evidence="1 2">
    <name type="scientific">Purpureocillium lilacinum</name>
    <name type="common">Paecilomyces lilacinus</name>
    <dbReference type="NCBI Taxonomy" id="33203"/>
    <lineage>
        <taxon>Eukaryota</taxon>
        <taxon>Fungi</taxon>
        <taxon>Dikarya</taxon>
        <taxon>Ascomycota</taxon>
        <taxon>Pezizomycotina</taxon>
        <taxon>Sordariomycetes</taxon>
        <taxon>Hypocreomycetidae</taxon>
        <taxon>Hypocreales</taxon>
        <taxon>Ophiocordycipitaceae</taxon>
        <taxon>Purpureocillium</taxon>
    </lineage>
</organism>